<keyword evidence="2 4" id="KW-0442">Lipid degradation</keyword>
<evidence type="ECO:0000256" key="4">
    <source>
        <dbReference type="PROSITE-ProRule" id="PRU01161"/>
    </source>
</evidence>
<feature type="domain" description="PNPLA" evidence="5">
    <location>
        <begin position="6"/>
        <end position="192"/>
    </location>
</feature>
<comment type="caution">
    <text evidence="6">The sequence shown here is derived from an EMBL/GenBank/DDBJ whole genome shotgun (WGS) entry which is preliminary data.</text>
</comment>
<dbReference type="InterPro" id="IPR016035">
    <property type="entry name" value="Acyl_Trfase/lysoPLipase"/>
</dbReference>
<gene>
    <name evidence="6" type="ORF">H8717_14875</name>
</gene>
<dbReference type="PANTHER" id="PTHR14226:SF57">
    <property type="entry name" value="BLR7027 PROTEIN"/>
    <property type="match status" value="1"/>
</dbReference>
<reference evidence="6 7" key="1">
    <citation type="submission" date="2020-08" db="EMBL/GenBank/DDBJ databases">
        <title>Genome public.</title>
        <authorList>
            <person name="Liu C."/>
            <person name="Sun Q."/>
        </authorList>
    </citation>
    <scope>NUCLEOTIDE SEQUENCE [LARGE SCALE GENOMIC DNA]</scope>
    <source>
        <strain evidence="6 7">BX1</strain>
    </source>
</reference>
<dbReference type="InterPro" id="IPR050301">
    <property type="entry name" value="NTE"/>
</dbReference>
<sequence length="431" mass="48247">MEKTGLVLGGGGAKGSYQMGAWKAFRELDLSFDLIVGTSIGALNGALMAAQDFDGADRLWNTIEDKQIFPDCDGRRLEEVRQLENPLDLLRFAARDAIPQGSFSAEKLEGLVRERIDEEKVRSSPIDFGLVTVEFPAMRPRMPMKCEIPEGALYRWLMASAACFPVFSPYEIDGTRYLDGGYYDNLPVGLAANQGASRIVAVDLDGVGLERRARREKIEELIRIEPRWDLGAIFDFDQNAFARNRMLGYYDTLKAFGRMEGFAYSFRPGELARNAERLSFGTAELQKHLSASVRKPIARTLSLLAQDDALEMLASGSWEWDRPQMLCRAAELTGAVFGLAPDRCYSFEEYNQKLLREFEKRPRFLTLSSDPKALIAALAEAVEPHSVASMIAQYLAKPAEESSLPAALLPPREYTAACYLKLLLDDRRRAR</sequence>
<proteinExistence type="predicted"/>
<organism evidence="6 7">
    <name type="scientific">Yanshouia hominis</name>
    <dbReference type="NCBI Taxonomy" id="2763673"/>
    <lineage>
        <taxon>Bacteria</taxon>
        <taxon>Bacillati</taxon>
        <taxon>Bacillota</taxon>
        <taxon>Clostridia</taxon>
        <taxon>Eubacteriales</taxon>
        <taxon>Oscillospiraceae</taxon>
        <taxon>Yanshouia</taxon>
    </lineage>
</organism>
<evidence type="ECO:0000256" key="1">
    <source>
        <dbReference type="ARBA" id="ARBA00022801"/>
    </source>
</evidence>
<dbReference type="Proteomes" id="UP000658131">
    <property type="component" value="Unassembled WGS sequence"/>
</dbReference>
<feature type="short sequence motif" description="GXGXXG" evidence="4">
    <location>
        <begin position="10"/>
        <end position="15"/>
    </location>
</feature>
<evidence type="ECO:0000256" key="2">
    <source>
        <dbReference type="ARBA" id="ARBA00022963"/>
    </source>
</evidence>
<evidence type="ECO:0000313" key="6">
    <source>
        <dbReference type="EMBL" id="MBC8577677.1"/>
    </source>
</evidence>
<dbReference type="InterPro" id="IPR002641">
    <property type="entry name" value="PNPLA_dom"/>
</dbReference>
<dbReference type="Gene3D" id="3.40.1090.10">
    <property type="entry name" value="Cytosolic phospholipase A2 catalytic domain"/>
    <property type="match status" value="2"/>
</dbReference>
<protein>
    <submittedName>
        <fullName evidence="6">Patatin-like phospholipase family protein</fullName>
    </submittedName>
</protein>
<dbReference type="PANTHER" id="PTHR14226">
    <property type="entry name" value="NEUROPATHY TARGET ESTERASE/SWISS CHEESE D.MELANOGASTER"/>
    <property type="match status" value="1"/>
</dbReference>
<evidence type="ECO:0000313" key="7">
    <source>
        <dbReference type="Proteomes" id="UP000658131"/>
    </source>
</evidence>
<keyword evidence="3 4" id="KW-0443">Lipid metabolism</keyword>
<dbReference type="RefSeq" id="WP_262401053.1">
    <property type="nucleotide sequence ID" value="NZ_JACRTB010000042.1"/>
</dbReference>
<dbReference type="Pfam" id="PF01734">
    <property type="entry name" value="Patatin"/>
    <property type="match status" value="1"/>
</dbReference>
<name>A0ABR7NPA6_9FIRM</name>
<evidence type="ECO:0000259" key="5">
    <source>
        <dbReference type="PROSITE" id="PS51635"/>
    </source>
</evidence>
<keyword evidence="1 4" id="KW-0378">Hydrolase</keyword>
<feature type="active site" description="Nucleophile" evidence="4">
    <location>
        <position position="39"/>
    </location>
</feature>
<evidence type="ECO:0000256" key="3">
    <source>
        <dbReference type="ARBA" id="ARBA00023098"/>
    </source>
</evidence>
<dbReference type="EMBL" id="JACRTB010000042">
    <property type="protein sequence ID" value="MBC8577677.1"/>
    <property type="molecule type" value="Genomic_DNA"/>
</dbReference>
<dbReference type="CDD" id="cd07209">
    <property type="entry name" value="Pat_hypo_Ecoli_Z1214_like"/>
    <property type="match status" value="1"/>
</dbReference>
<accession>A0ABR7NPA6</accession>
<feature type="short sequence motif" description="GXSXG" evidence="4">
    <location>
        <begin position="37"/>
        <end position="41"/>
    </location>
</feature>
<keyword evidence="7" id="KW-1185">Reference proteome</keyword>
<dbReference type="PROSITE" id="PS51635">
    <property type="entry name" value="PNPLA"/>
    <property type="match status" value="1"/>
</dbReference>
<feature type="short sequence motif" description="DGA/G" evidence="4">
    <location>
        <begin position="179"/>
        <end position="181"/>
    </location>
</feature>
<dbReference type="SUPFAM" id="SSF52151">
    <property type="entry name" value="FabD/lysophospholipase-like"/>
    <property type="match status" value="1"/>
</dbReference>
<feature type="active site" description="Proton acceptor" evidence="4">
    <location>
        <position position="179"/>
    </location>
</feature>